<organism evidence="1 2">
    <name type="scientific">Portunus trituberculatus</name>
    <name type="common">Swimming crab</name>
    <name type="synonym">Neptunus trituberculatus</name>
    <dbReference type="NCBI Taxonomy" id="210409"/>
    <lineage>
        <taxon>Eukaryota</taxon>
        <taxon>Metazoa</taxon>
        <taxon>Ecdysozoa</taxon>
        <taxon>Arthropoda</taxon>
        <taxon>Crustacea</taxon>
        <taxon>Multicrustacea</taxon>
        <taxon>Malacostraca</taxon>
        <taxon>Eumalacostraca</taxon>
        <taxon>Eucarida</taxon>
        <taxon>Decapoda</taxon>
        <taxon>Pleocyemata</taxon>
        <taxon>Brachyura</taxon>
        <taxon>Eubrachyura</taxon>
        <taxon>Portunoidea</taxon>
        <taxon>Portunidae</taxon>
        <taxon>Portuninae</taxon>
        <taxon>Portunus</taxon>
    </lineage>
</organism>
<evidence type="ECO:0000313" key="1">
    <source>
        <dbReference type="EMBL" id="MPC39463.1"/>
    </source>
</evidence>
<gene>
    <name evidence="1" type="ORF">E2C01_033000</name>
</gene>
<evidence type="ECO:0000313" key="2">
    <source>
        <dbReference type="Proteomes" id="UP000324222"/>
    </source>
</evidence>
<keyword evidence="2" id="KW-1185">Reference proteome</keyword>
<dbReference type="EMBL" id="VSRR010004371">
    <property type="protein sequence ID" value="MPC39463.1"/>
    <property type="molecule type" value="Genomic_DNA"/>
</dbReference>
<reference evidence="1 2" key="1">
    <citation type="submission" date="2019-05" db="EMBL/GenBank/DDBJ databases">
        <title>Another draft genome of Portunus trituberculatus and its Hox gene families provides insights of decapod evolution.</title>
        <authorList>
            <person name="Jeong J.-H."/>
            <person name="Song I."/>
            <person name="Kim S."/>
            <person name="Choi T."/>
            <person name="Kim D."/>
            <person name="Ryu S."/>
            <person name="Kim W."/>
        </authorList>
    </citation>
    <scope>NUCLEOTIDE SEQUENCE [LARGE SCALE GENOMIC DNA]</scope>
    <source>
        <tissue evidence="1">Muscle</tissue>
    </source>
</reference>
<dbReference type="Proteomes" id="UP000324222">
    <property type="component" value="Unassembled WGS sequence"/>
</dbReference>
<proteinExistence type="predicted"/>
<name>A0A5B7F308_PORTR</name>
<dbReference type="AlphaFoldDB" id="A0A5B7F308"/>
<protein>
    <submittedName>
        <fullName evidence="1">Uncharacterized protein</fullName>
    </submittedName>
</protein>
<accession>A0A5B7F308</accession>
<comment type="caution">
    <text evidence="1">The sequence shown here is derived from an EMBL/GenBank/DDBJ whole genome shotgun (WGS) entry which is preliminary data.</text>
</comment>
<sequence>MVHKQYKGWWDVHPTVKVASVTAPPGMDVLVVLEKFCGDVVDIKCVGCLCSGPKVSRGYGQLGRVRFSLNIQTLKTPETGIT</sequence>